<keyword evidence="3" id="KW-1185">Reference proteome</keyword>
<protein>
    <submittedName>
        <fullName evidence="2">Uncharacterized protein</fullName>
    </submittedName>
</protein>
<organism evidence="2 3">
    <name type="scientific">Vibrio ruber (strain DSM 16370 / JCM 11486 / BCRC 17186 / CECT 7878 / LMG 23124 / VR1)</name>
    <dbReference type="NCBI Taxonomy" id="1123498"/>
    <lineage>
        <taxon>Bacteria</taxon>
        <taxon>Pseudomonadati</taxon>
        <taxon>Pseudomonadota</taxon>
        <taxon>Gammaproteobacteria</taxon>
        <taxon>Vibrionales</taxon>
        <taxon>Vibrionaceae</taxon>
        <taxon>Vibrio</taxon>
    </lineage>
</organism>
<name>A0A1R4LB19_VIBR1</name>
<feature type="transmembrane region" description="Helical" evidence="1">
    <location>
        <begin position="12"/>
        <end position="31"/>
    </location>
</feature>
<keyword evidence="1" id="KW-1133">Transmembrane helix</keyword>
<feature type="transmembrane region" description="Helical" evidence="1">
    <location>
        <begin position="37"/>
        <end position="54"/>
    </location>
</feature>
<dbReference type="AlphaFoldDB" id="A0A1R4LB19"/>
<reference evidence="3" key="1">
    <citation type="submission" date="2017-02" db="EMBL/GenBank/DDBJ databases">
        <authorList>
            <person name="Rodrigo-Torres L."/>
            <person name="Arahal R.D."/>
            <person name="Lucena T."/>
        </authorList>
    </citation>
    <scope>NUCLEOTIDE SEQUENCE [LARGE SCALE GENOMIC DNA]</scope>
    <source>
        <strain evidence="3">CECT 7878</strain>
    </source>
</reference>
<evidence type="ECO:0000313" key="3">
    <source>
        <dbReference type="Proteomes" id="UP000188276"/>
    </source>
</evidence>
<dbReference type="PROSITE" id="PS51257">
    <property type="entry name" value="PROKAR_LIPOPROTEIN"/>
    <property type="match status" value="1"/>
</dbReference>
<dbReference type="EMBL" id="FULE01000008">
    <property type="protein sequence ID" value="SJN53609.1"/>
    <property type="molecule type" value="Genomic_DNA"/>
</dbReference>
<gene>
    <name evidence="2" type="ORF">VR7878_00405</name>
</gene>
<keyword evidence="1" id="KW-0812">Transmembrane</keyword>
<dbReference type="Proteomes" id="UP000188276">
    <property type="component" value="Unassembled WGS sequence"/>
</dbReference>
<evidence type="ECO:0000313" key="2">
    <source>
        <dbReference type="EMBL" id="SJN53609.1"/>
    </source>
</evidence>
<evidence type="ECO:0000256" key="1">
    <source>
        <dbReference type="SAM" id="Phobius"/>
    </source>
</evidence>
<accession>A0A1R4LB19</accession>
<proteinExistence type="predicted"/>
<sequence length="65" mass="7655">MSEFIKDKLKLISVSVVLAACAYFIMTSLNMLLGDKILWLLTIIVVYWVGWRLVRLWKMYKSKQS</sequence>
<keyword evidence="1" id="KW-0472">Membrane</keyword>